<sequence>MKLHQLRSFNAIVRHDFSVTRAAEHLHASQPGLTKHIQLLEAELGVSLFVRHKRRLLGLTLAGKAILPIAAQAIIVLENLQRTARQFSDHRPEILTVATSPTPARIFFPALIQQFAQREPDTRVHVISGSVSQSIDAVSCGKADFCLCSAPRVPVGDIAFFPCYEHRWLLVAPLDHELLKRPQLSLEDIARYPLITYKEGYASRAVIVETFAQRGLSPDIVLDTSDGDIMRHYVGSGLGIAIVGGSALEAKPDTELASVDLGELVPTVRMHIGIRRNAVPSTNALNFFDLFAPDLVRELTSLNLFVENNIDHVA</sequence>
<gene>
    <name evidence="6" type="ORF">PQQ63_38130</name>
</gene>
<dbReference type="PRINTS" id="PR00039">
    <property type="entry name" value="HTHLYSR"/>
</dbReference>
<keyword evidence="7" id="KW-1185">Reference proteome</keyword>
<dbReference type="SUPFAM" id="SSF46785">
    <property type="entry name" value="Winged helix' DNA-binding domain"/>
    <property type="match status" value="1"/>
</dbReference>
<evidence type="ECO:0000256" key="1">
    <source>
        <dbReference type="ARBA" id="ARBA00009437"/>
    </source>
</evidence>
<comment type="caution">
    <text evidence="6">The sequence shown here is derived from an EMBL/GenBank/DDBJ whole genome shotgun (WGS) entry which is preliminary data.</text>
</comment>
<evidence type="ECO:0000313" key="6">
    <source>
        <dbReference type="EMBL" id="MFM0642496.1"/>
    </source>
</evidence>
<keyword evidence="2" id="KW-0805">Transcription regulation</keyword>
<keyword evidence="3" id="KW-0238">DNA-binding</keyword>
<dbReference type="InterPro" id="IPR005119">
    <property type="entry name" value="LysR_subst-bd"/>
</dbReference>
<dbReference type="PROSITE" id="PS50931">
    <property type="entry name" value="HTH_LYSR"/>
    <property type="match status" value="1"/>
</dbReference>
<dbReference type="Pfam" id="PF03466">
    <property type="entry name" value="LysR_substrate"/>
    <property type="match status" value="1"/>
</dbReference>
<feature type="domain" description="HTH lysR-type" evidence="5">
    <location>
        <begin position="1"/>
        <end position="59"/>
    </location>
</feature>
<reference evidence="6 7" key="1">
    <citation type="journal article" date="2024" name="Chem. Sci.">
        <title>Discovery of megapolipeptins by genome mining of a Burkholderiales bacteria collection.</title>
        <authorList>
            <person name="Paulo B.S."/>
            <person name="Recchia M.J.J."/>
            <person name="Lee S."/>
            <person name="Fergusson C.H."/>
            <person name="Romanowski S.B."/>
            <person name="Hernandez A."/>
            <person name="Krull N."/>
            <person name="Liu D.Y."/>
            <person name="Cavanagh H."/>
            <person name="Bos A."/>
            <person name="Gray C.A."/>
            <person name="Murphy B.T."/>
            <person name="Linington R.G."/>
            <person name="Eustaquio A.S."/>
        </authorList>
    </citation>
    <scope>NUCLEOTIDE SEQUENCE [LARGE SCALE GENOMIC DNA]</scope>
    <source>
        <strain evidence="6 7">RL17-338-BIC-A</strain>
    </source>
</reference>
<dbReference type="InterPro" id="IPR036390">
    <property type="entry name" value="WH_DNA-bd_sf"/>
</dbReference>
<evidence type="ECO:0000256" key="2">
    <source>
        <dbReference type="ARBA" id="ARBA00023015"/>
    </source>
</evidence>
<dbReference type="InterPro" id="IPR000847">
    <property type="entry name" value="LysR_HTH_N"/>
</dbReference>
<evidence type="ECO:0000313" key="7">
    <source>
        <dbReference type="Proteomes" id="UP001629432"/>
    </source>
</evidence>
<evidence type="ECO:0000259" key="5">
    <source>
        <dbReference type="PROSITE" id="PS50931"/>
    </source>
</evidence>
<dbReference type="Proteomes" id="UP001629432">
    <property type="component" value="Unassembled WGS sequence"/>
</dbReference>
<name>A0ABW9E881_9BURK</name>
<proteinExistence type="inferred from homology"/>
<keyword evidence="4" id="KW-0804">Transcription</keyword>
<evidence type="ECO:0000256" key="3">
    <source>
        <dbReference type="ARBA" id="ARBA00023125"/>
    </source>
</evidence>
<dbReference type="EMBL" id="JAQQCF010000079">
    <property type="protein sequence ID" value="MFM0642496.1"/>
    <property type="molecule type" value="Genomic_DNA"/>
</dbReference>
<evidence type="ECO:0000256" key="4">
    <source>
        <dbReference type="ARBA" id="ARBA00023163"/>
    </source>
</evidence>
<comment type="similarity">
    <text evidence="1">Belongs to the LysR transcriptional regulatory family.</text>
</comment>
<dbReference type="RefSeq" id="WP_408341127.1">
    <property type="nucleotide sequence ID" value="NZ_JAQQCF010000079.1"/>
</dbReference>
<accession>A0ABW9E881</accession>
<dbReference type="Gene3D" id="1.10.10.10">
    <property type="entry name" value="Winged helix-like DNA-binding domain superfamily/Winged helix DNA-binding domain"/>
    <property type="match status" value="1"/>
</dbReference>
<dbReference type="Gene3D" id="3.40.190.10">
    <property type="entry name" value="Periplasmic binding protein-like II"/>
    <property type="match status" value="2"/>
</dbReference>
<dbReference type="Pfam" id="PF00126">
    <property type="entry name" value="HTH_1"/>
    <property type="match status" value="1"/>
</dbReference>
<organism evidence="6 7">
    <name type="scientific">Paraburkholderia metrosideri</name>
    <dbReference type="NCBI Taxonomy" id="580937"/>
    <lineage>
        <taxon>Bacteria</taxon>
        <taxon>Pseudomonadati</taxon>
        <taxon>Pseudomonadota</taxon>
        <taxon>Betaproteobacteria</taxon>
        <taxon>Burkholderiales</taxon>
        <taxon>Burkholderiaceae</taxon>
        <taxon>Paraburkholderia</taxon>
    </lineage>
</organism>
<dbReference type="InterPro" id="IPR036388">
    <property type="entry name" value="WH-like_DNA-bd_sf"/>
</dbReference>
<dbReference type="InterPro" id="IPR050950">
    <property type="entry name" value="HTH-type_LysR_regulators"/>
</dbReference>
<protein>
    <submittedName>
        <fullName evidence="6">LysR substrate-binding domain-containing protein</fullName>
    </submittedName>
</protein>
<dbReference type="PANTHER" id="PTHR30419">
    <property type="entry name" value="HTH-TYPE TRANSCRIPTIONAL REGULATOR YBHD"/>
    <property type="match status" value="1"/>
</dbReference>
<dbReference type="SUPFAM" id="SSF53850">
    <property type="entry name" value="Periplasmic binding protein-like II"/>
    <property type="match status" value="1"/>
</dbReference>